<feature type="domain" description="Helix-turn-helix type 11" evidence="1">
    <location>
        <begin position="13"/>
        <end position="65"/>
    </location>
</feature>
<name>A0ABX6BZA9_9CHLR</name>
<reference evidence="2 3" key="1">
    <citation type="submission" date="2019-10" db="EMBL/GenBank/DDBJ databases">
        <title>Thermopilla bonchosmolovskayae gen. nov., sp. nov., a moderately thermophilic Chloroflexi bacterium from a Chukotka hot spring (Arctic, Russia), representing a novel classis Thermopillaia, which include previously uncultivated lineage OLB14.</title>
        <authorList>
            <person name="Kochetkova T.V."/>
            <person name="Zayulina K.S."/>
            <person name="Zhigarkov V.S."/>
            <person name="Minaev N.V."/>
            <person name="Novikov A."/>
            <person name="Toshchakov S.V."/>
            <person name="Elcheninov A.G."/>
            <person name="Kublanov I.V."/>
        </authorList>
    </citation>
    <scope>NUCLEOTIDE SEQUENCE [LARGE SCALE GENOMIC DNA]</scope>
    <source>
        <strain evidence="2 3">3753O</strain>
    </source>
</reference>
<dbReference type="Proteomes" id="UP000326331">
    <property type="component" value="Chromosome"/>
</dbReference>
<gene>
    <name evidence="2" type="ORF">Tbon_02190</name>
</gene>
<keyword evidence="3" id="KW-1185">Reference proteome</keyword>
<dbReference type="InterPro" id="IPR013196">
    <property type="entry name" value="HTH_11"/>
</dbReference>
<dbReference type="EMBL" id="CP042829">
    <property type="protein sequence ID" value="QFG02153.1"/>
    <property type="molecule type" value="Genomic_DNA"/>
</dbReference>
<sequence>MLTQMLTPMQEWVLAILRQSPCVPVRAEDIAAETGLSVAGVRHCVRALQTWGEDIRSTPGPWGGYAWFPGEGGVEATPGGEYVCVECGTVFSAAAGGRARAAHRFCSFSCAASWRWRQCRRRQGLR</sequence>
<organism evidence="2 3">
    <name type="scientific">Tepidiforma bonchosmolovskayae</name>
    <dbReference type="NCBI Taxonomy" id="2601677"/>
    <lineage>
        <taxon>Bacteria</taxon>
        <taxon>Bacillati</taxon>
        <taxon>Chloroflexota</taxon>
        <taxon>Tepidiformia</taxon>
        <taxon>Tepidiformales</taxon>
        <taxon>Tepidiformaceae</taxon>
        <taxon>Tepidiforma</taxon>
    </lineage>
</organism>
<protein>
    <submittedName>
        <fullName evidence="2">HTH domain-containing protein</fullName>
    </submittedName>
</protein>
<proteinExistence type="predicted"/>
<dbReference type="Pfam" id="PF08279">
    <property type="entry name" value="HTH_11"/>
    <property type="match status" value="1"/>
</dbReference>
<accession>A0ABX6BZA9</accession>
<evidence type="ECO:0000259" key="1">
    <source>
        <dbReference type="Pfam" id="PF08279"/>
    </source>
</evidence>
<evidence type="ECO:0000313" key="3">
    <source>
        <dbReference type="Proteomes" id="UP000326331"/>
    </source>
</evidence>
<evidence type="ECO:0000313" key="2">
    <source>
        <dbReference type="EMBL" id="QFG02153.1"/>
    </source>
</evidence>